<proteinExistence type="predicted"/>
<reference evidence="2" key="1">
    <citation type="submission" date="2024-02" db="EMBL/GenBank/DDBJ databases">
        <authorList>
            <consortium name="ELIXIR-Norway"/>
            <consortium name="Elixir Norway"/>
        </authorList>
    </citation>
    <scope>NUCLEOTIDE SEQUENCE</scope>
</reference>
<organism evidence="2 3">
    <name type="scientific">Sphagnum troendelagicum</name>
    <dbReference type="NCBI Taxonomy" id="128251"/>
    <lineage>
        <taxon>Eukaryota</taxon>
        <taxon>Viridiplantae</taxon>
        <taxon>Streptophyta</taxon>
        <taxon>Embryophyta</taxon>
        <taxon>Bryophyta</taxon>
        <taxon>Sphagnophytina</taxon>
        <taxon>Sphagnopsida</taxon>
        <taxon>Sphagnales</taxon>
        <taxon>Sphagnaceae</taxon>
        <taxon>Sphagnum</taxon>
    </lineage>
</organism>
<protein>
    <submittedName>
        <fullName evidence="2">Uncharacterized protein</fullName>
    </submittedName>
</protein>
<dbReference type="Proteomes" id="UP001497512">
    <property type="component" value="Chromosome 15"/>
</dbReference>
<name>A0ABP0TX23_9BRYO</name>
<evidence type="ECO:0000313" key="2">
    <source>
        <dbReference type="EMBL" id="CAK9207189.1"/>
    </source>
</evidence>
<keyword evidence="3" id="KW-1185">Reference proteome</keyword>
<feature type="region of interest" description="Disordered" evidence="1">
    <location>
        <begin position="66"/>
        <end position="85"/>
    </location>
</feature>
<feature type="compositionally biased region" description="Low complexity" evidence="1">
    <location>
        <begin position="67"/>
        <end position="85"/>
    </location>
</feature>
<feature type="region of interest" description="Disordered" evidence="1">
    <location>
        <begin position="31"/>
        <end position="58"/>
    </location>
</feature>
<gene>
    <name evidence="2" type="ORF">CSSPTR1EN2_LOCUS8724</name>
</gene>
<evidence type="ECO:0000313" key="3">
    <source>
        <dbReference type="Proteomes" id="UP001497512"/>
    </source>
</evidence>
<evidence type="ECO:0000256" key="1">
    <source>
        <dbReference type="SAM" id="MobiDB-lite"/>
    </source>
</evidence>
<accession>A0ABP0TX23</accession>
<dbReference type="EMBL" id="OZ019907">
    <property type="protein sequence ID" value="CAK9207189.1"/>
    <property type="molecule type" value="Genomic_DNA"/>
</dbReference>
<sequence>MLGSPLNRQSAYELAPVNAAATVTPFAAVATTTTEGRTDHGGGGGPRCARGREGGGERARVLHHLNPASTARTGGAAATPPRPLPLALSRASRWSRSAPTGPHRVQPRASRPSFIAVYIKPILRP</sequence>